<dbReference type="InterPro" id="IPR001611">
    <property type="entry name" value="Leu-rich_rpt"/>
</dbReference>
<organism evidence="2 3">
    <name type="scientific">Pedobacter westerhofensis</name>
    <dbReference type="NCBI Taxonomy" id="425512"/>
    <lineage>
        <taxon>Bacteria</taxon>
        <taxon>Pseudomonadati</taxon>
        <taxon>Bacteroidota</taxon>
        <taxon>Sphingobacteriia</taxon>
        <taxon>Sphingobacteriales</taxon>
        <taxon>Sphingobacteriaceae</taxon>
        <taxon>Pedobacter</taxon>
    </lineage>
</organism>
<keyword evidence="3" id="KW-1185">Reference proteome</keyword>
<dbReference type="Proteomes" id="UP000320300">
    <property type="component" value="Unassembled WGS sequence"/>
</dbReference>
<dbReference type="Pfam" id="PF13855">
    <property type="entry name" value="LRR_8"/>
    <property type="match status" value="1"/>
</dbReference>
<dbReference type="RefSeq" id="WP_142526302.1">
    <property type="nucleotide sequence ID" value="NZ_CBCSJO010000002.1"/>
</dbReference>
<reference evidence="2 3" key="1">
    <citation type="submission" date="2017-05" db="EMBL/GenBank/DDBJ databases">
        <authorList>
            <person name="Varghese N."/>
            <person name="Submissions S."/>
        </authorList>
    </citation>
    <scope>NUCLEOTIDE SEQUENCE [LARGE SCALE GENOMIC DNA]</scope>
    <source>
        <strain evidence="2 3">DSM 19036</strain>
    </source>
</reference>
<name>A0A521AGW1_9SPHI</name>
<dbReference type="InterPro" id="IPR032675">
    <property type="entry name" value="LRR_dom_sf"/>
</dbReference>
<feature type="transmembrane region" description="Helical" evidence="1">
    <location>
        <begin position="43"/>
        <end position="68"/>
    </location>
</feature>
<keyword evidence="1" id="KW-0472">Membrane</keyword>
<evidence type="ECO:0008006" key="4">
    <source>
        <dbReference type="Google" id="ProtNLM"/>
    </source>
</evidence>
<sequence length="208" mass="23312">MINAILLSVTPAGYIFFTVVALLVLSVRWWFRSKKRAKKSISIFLYLFIGTGGLMLLGMMAGMAYFVYQRMFTHEKDDAPIWAVLMCIFFLAVLLLVILGNLFKGRQAHKDGKTDFDNLDEALLTPEAVLSLSLRGMGLSAVPNDVLKLVNLNQLDLSNNQLSTIPLQIADLKQLASVKLSNNPVTDQERARLRRTLPPELELIFKPS</sequence>
<accession>A0A521AGW1</accession>
<feature type="transmembrane region" description="Helical" evidence="1">
    <location>
        <begin position="80"/>
        <end position="103"/>
    </location>
</feature>
<dbReference type="OrthoDB" id="1338229at2"/>
<evidence type="ECO:0000313" key="3">
    <source>
        <dbReference type="Proteomes" id="UP000320300"/>
    </source>
</evidence>
<proteinExistence type="predicted"/>
<feature type="transmembrane region" description="Helical" evidence="1">
    <location>
        <begin position="12"/>
        <end position="31"/>
    </location>
</feature>
<keyword evidence="1" id="KW-0812">Transmembrane</keyword>
<evidence type="ECO:0000313" key="2">
    <source>
        <dbReference type="EMBL" id="SMO33978.1"/>
    </source>
</evidence>
<dbReference type="EMBL" id="FXTN01000001">
    <property type="protein sequence ID" value="SMO33978.1"/>
    <property type="molecule type" value="Genomic_DNA"/>
</dbReference>
<gene>
    <name evidence="2" type="ORF">SAMN06265348_101185</name>
</gene>
<dbReference type="AlphaFoldDB" id="A0A521AGW1"/>
<dbReference type="SUPFAM" id="SSF52058">
    <property type="entry name" value="L domain-like"/>
    <property type="match status" value="1"/>
</dbReference>
<dbReference type="Gene3D" id="3.80.10.10">
    <property type="entry name" value="Ribonuclease Inhibitor"/>
    <property type="match status" value="1"/>
</dbReference>
<dbReference type="PROSITE" id="PS51450">
    <property type="entry name" value="LRR"/>
    <property type="match status" value="1"/>
</dbReference>
<protein>
    <recommendedName>
        <fullName evidence="4">Leucine rich repeat-containing protein</fullName>
    </recommendedName>
</protein>
<evidence type="ECO:0000256" key="1">
    <source>
        <dbReference type="SAM" id="Phobius"/>
    </source>
</evidence>
<keyword evidence="1" id="KW-1133">Transmembrane helix</keyword>